<dbReference type="RefSeq" id="WP_253739479.1">
    <property type="nucleotide sequence ID" value="NZ_BAABKA010000061.1"/>
</dbReference>
<dbReference type="InterPro" id="IPR036397">
    <property type="entry name" value="RNaseH_sf"/>
</dbReference>
<dbReference type="SUPFAM" id="SSF53098">
    <property type="entry name" value="Ribonuclease H-like"/>
    <property type="match status" value="1"/>
</dbReference>
<feature type="region of interest" description="Disordered" evidence="2">
    <location>
        <begin position="360"/>
        <end position="390"/>
    </location>
</feature>
<organism evidence="4 5">
    <name type="scientific">Nonomuraea thailandensis</name>
    <dbReference type="NCBI Taxonomy" id="1188745"/>
    <lineage>
        <taxon>Bacteria</taxon>
        <taxon>Bacillati</taxon>
        <taxon>Actinomycetota</taxon>
        <taxon>Actinomycetes</taxon>
        <taxon>Streptosporangiales</taxon>
        <taxon>Streptosporangiaceae</taxon>
        <taxon>Nonomuraea</taxon>
    </lineage>
</organism>
<accession>A0A9X2JYV6</accession>
<protein>
    <submittedName>
        <fullName evidence="4">Transposase</fullName>
    </submittedName>
</protein>
<dbReference type="InterPro" id="IPR054353">
    <property type="entry name" value="IstA-like_C"/>
</dbReference>
<dbReference type="Gene3D" id="3.30.420.10">
    <property type="entry name" value="Ribonuclease H-like superfamily/Ribonuclease H"/>
    <property type="match status" value="1"/>
</dbReference>
<sequence length="525" mass="57606">MKSSREIMEILEAYDLTGSYRAAAELAGCDHHTVARYVKMRAAGQAPEQRRHRARAIDDFLPKIEELVVRSRGKIRADVVHQRIAAMGFTGGERTTRRTVAEAKAQYRLGQHRIYRPWVTEPGLWLQWDWGSGPVIGGRQSTLWCAWLAWSRFRVVIPVWDKTLPTIVACLDATLRRIGGVPAYALTDNEKTVTTEHIAGIAVRNADIVEVAKHYGMTIRTCLPADPESKGGSEATVRIAKADLVPTEVNLREEYRRFSQLEAACRDFCQEVNARPHRATRRPPIELLAEERQRLHPLPQQPFTAAFGTTRRVNWDCTISVDGVRYSVPHPLVDTRVWARFHGDELIVTAVGGDGTATEVARHRRGSPGSPVIDEAHYPPREDKDLERTPKATTAEETAFLMLGPGASAWLAEAAAAGIRRIKAKMAQAVALAKLHSPTAVDRALGAAAITGRFADADLLSILDYQARRTGTEPSRATEAHSLQPGTSAWAAFGTTTISGTADPTAAPPTGNSTGNSTDLDEELT</sequence>
<evidence type="ECO:0000313" key="4">
    <source>
        <dbReference type="EMBL" id="MCP2353080.1"/>
    </source>
</evidence>
<feature type="domain" description="Integrase catalytic" evidence="3">
    <location>
        <begin position="113"/>
        <end position="292"/>
    </location>
</feature>
<dbReference type="InterPro" id="IPR001584">
    <property type="entry name" value="Integrase_cat-core"/>
</dbReference>
<feature type="region of interest" description="Disordered" evidence="2">
    <location>
        <begin position="493"/>
        <end position="525"/>
    </location>
</feature>
<evidence type="ECO:0000259" key="3">
    <source>
        <dbReference type="PROSITE" id="PS50994"/>
    </source>
</evidence>
<name>A0A9X2JYV6_9ACTN</name>
<comment type="similarity">
    <text evidence="1">Belongs to the transposase IS21/IS408/IS1162 family.</text>
</comment>
<reference evidence="4" key="1">
    <citation type="submission" date="2022-06" db="EMBL/GenBank/DDBJ databases">
        <title>Sequencing the genomes of 1000 actinobacteria strains.</title>
        <authorList>
            <person name="Klenk H.-P."/>
        </authorList>
    </citation>
    <scope>NUCLEOTIDE SEQUENCE</scope>
    <source>
        <strain evidence="4">DSM 46694</strain>
    </source>
</reference>
<dbReference type="AlphaFoldDB" id="A0A9X2JYV6"/>
<dbReference type="Pfam" id="PF00665">
    <property type="entry name" value="rve"/>
    <property type="match status" value="1"/>
</dbReference>
<dbReference type="GO" id="GO:0003676">
    <property type="term" value="F:nucleic acid binding"/>
    <property type="evidence" value="ECO:0007669"/>
    <property type="project" value="InterPro"/>
</dbReference>
<evidence type="ECO:0000313" key="5">
    <source>
        <dbReference type="Proteomes" id="UP001139648"/>
    </source>
</evidence>
<dbReference type="PROSITE" id="PS50994">
    <property type="entry name" value="INTEGRASE"/>
    <property type="match status" value="1"/>
</dbReference>
<dbReference type="InterPro" id="IPR012337">
    <property type="entry name" value="RNaseH-like_sf"/>
</dbReference>
<dbReference type="NCBIfam" id="NF033546">
    <property type="entry name" value="transpos_IS21"/>
    <property type="match status" value="1"/>
</dbReference>
<gene>
    <name evidence="4" type="ORF">HD597_000100</name>
</gene>
<keyword evidence="5" id="KW-1185">Reference proteome</keyword>
<dbReference type="GO" id="GO:0015074">
    <property type="term" value="P:DNA integration"/>
    <property type="evidence" value="ECO:0007669"/>
    <property type="project" value="InterPro"/>
</dbReference>
<dbReference type="Pfam" id="PF22483">
    <property type="entry name" value="Mu-transpos_C_2"/>
    <property type="match status" value="1"/>
</dbReference>
<dbReference type="Proteomes" id="UP001139648">
    <property type="component" value="Unassembled WGS sequence"/>
</dbReference>
<dbReference type="PANTHER" id="PTHR35004">
    <property type="entry name" value="TRANSPOSASE RV3428C-RELATED"/>
    <property type="match status" value="1"/>
</dbReference>
<proteinExistence type="inferred from homology"/>
<evidence type="ECO:0000256" key="1">
    <source>
        <dbReference type="ARBA" id="ARBA00009277"/>
    </source>
</evidence>
<evidence type="ECO:0000256" key="2">
    <source>
        <dbReference type="SAM" id="MobiDB-lite"/>
    </source>
</evidence>
<comment type="caution">
    <text evidence="4">The sequence shown here is derived from an EMBL/GenBank/DDBJ whole genome shotgun (WGS) entry which is preliminary data.</text>
</comment>
<dbReference type="EMBL" id="JAMZEB010000001">
    <property type="protein sequence ID" value="MCP2353080.1"/>
    <property type="molecule type" value="Genomic_DNA"/>
</dbReference>
<feature type="compositionally biased region" description="Basic and acidic residues" evidence="2">
    <location>
        <begin position="374"/>
        <end position="390"/>
    </location>
</feature>